<proteinExistence type="predicted"/>
<evidence type="ECO:0000313" key="1">
    <source>
        <dbReference type="EMBL" id="KJL30509.1"/>
    </source>
</evidence>
<dbReference type="EMBL" id="JYIW01000019">
    <property type="protein sequence ID" value="KJL30509.1"/>
    <property type="molecule type" value="Genomic_DNA"/>
</dbReference>
<reference evidence="1 2" key="1">
    <citation type="submission" date="2015-02" db="EMBL/GenBank/DDBJ databases">
        <title>Draft genome sequences of ten Microbacterium spp. with emphasis on heavy metal contaminated environments.</title>
        <authorList>
            <person name="Corretto E."/>
        </authorList>
    </citation>
    <scope>NUCLEOTIDE SEQUENCE [LARGE SCALE GENOMIC DNA]</scope>
    <source>
        <strain evidence="1 2">BEL4b</strain>
    </source>
</reference>
<accession>A0A0F0LCV3</accession>
<organism evidence="1 2">
    <name type="scientific">Microbacterium oxydans</name>
    <dbReference type="NCBI Taxonomy" id="82380"/>
    <lineage>
        <taxon>Bacteria</taxon>
        <taxon>Bacillati</taxon>
        <taxon>Actinomycetota</taxon>
        <taxon>Actinomycetes</taxon>
        <taxon>Micrococcales</taxon>
        <taxon>Microbacteriaceae</taxon>
        <taxon>Microbacterium</taxon>
    </lineage>
</organism>
<evidence type="ECO:0000313" key="2">
    <source>
        <dbReference type="Proteomes" id="UP000033640"/>
    </source>
</evidence>
<dbReference type="OrthoDB" id="4049570at2"/>
<protein>
    <submittedName>
        <fullName evidence="1">Uncharacterized protein</fullName>
    </submittedName>
</protein>
<dbReference type="AlphaFoldDB" id="A0A0F0LCV3"/>
<dbReference type="PATRIC" id="fig|82380.11.peg.926"/>
<comment type="caution">
    <text evidence="1">The sequence shown here is derived from an EMBL/GenBank/DDBJ whole genome shotgun (WGS) entry which is preliminary data.</text>
</comment>
<sequence>MGSPYEEMDRDGEMGPVTYALFIDLIPRAASWYPPPPGYKSWSREASSEWFHSYFLEHKGHATAVKLYALATDDESFENLAFRAIARALIDWARATAPGRLQKRLRGILPADSILDAKAILAGQDGWTLPALGESIFSGDWRELLAAPGLRMVGVISVLNEGGPTSAHNRRCLSDAAHAILSEAGGAMRARELACALVEHFELDDPDLYLLFDDDLPDSDASLLEEPGERVEAVEQADIIWSALNVDERLVLCLLPAPLATIKVVVPTATATFVSGLEDKLRALVVRDDTAQAVLGIVRARSLDMHAK</sequence>
<dbReference type="RefSeq" id="WP_045278310.1">
    <property type="nucleotide sequence ID" value="NZ_JYIW01000019.1"/>
</dbReference>
<gene>
    <name evidence="1" type="ORF">RS83_00895</name>
</gene>
<dbReference type="Proteomes" id="UP000033640">
    <property type="component" value="Unassembled WGS sequence"/>
</dbReference>
<name>A0A0F0LCV3_9MICO</name>